<evidence type="ECO:0000313" key="7">
    <source>
        <dbReference type="Proteomes" id="UP000078541"/>
    </source>
</evidence>
<keyword evidence="5" id="KW-0186">Copper</keyword>
<dbReference type="Pfam" id="PF04145">
    <property type="entry name" value="Ctr"/>
    <property type="match status" value="1"/>
</dbReference>
<feature type="transmembrane region" description="Helical" evidence="5">
    <location>
        <begin position="59"/>
        <end position="77"/>
    </location>
</feature>
<name>A0A195F4D0_9HYME</name>
<organism evidence="6 7">
    <name type="scientific">Trachymyrmex septentrionalis</name>
    <dbReference type="NCBI Taxonomy" id="34720"/>
    <lineage>
        <taxon>Eukaryota</taxon>
        <taxon>Metazoa</taxon>
        <taxon>Ecdysozoa</taxon>
        <taxon>Arthropoda</taxon>
        <taxon>Hexapoda</taxon>
        <taxon>Insecta</taxon>
        <taxon>Pterygota</taxon>
        <taxon>Neoptera</taxon>
        <taxon>Endopterygota</taxon>
        <taxon>Hymenoptera</taxon>
        <taxon>Apocrita</taxon>
        <taxon>Aculeata</taxon>
        <taxon>Formicoidea</taxon>
        <taxon>Formicidae</taxon>
        <taxon>Myrmicinae</taxon>
        <taxon>Trachymyrmex</taxon>
    </lineage>
</organism>
<evidence type="ECO:0000256" key="4">
    <source>
        <dbReference type="ARBA" id="ARBA00023136"/>
    </source>
</evidence>
<evidence type="ECO:0000256" key="1">
    <source>
        <dbReference type="ARBA" id="ARBA00004141"/>
    </source>
</evidence>
<dbReference type="EMBL" id="KQ981820">
    <property type="protein sequence ID" value="KYN35241.1"/>
    <property type="molecule type" value="Genomic_DNA"/>
</dbReference>
<keyword evidence="5" id="KW-0187">Copper transport</keyword>
<dbReference type="Proteomes" id="UP000078541">
    <property type="component" value="Unassembled WGS sequence"/>
</dbReference>
<keyword evidence="5" id="KW-0813">Transport</keyword>
<sequence>VRKEPASPISTSVVAYESHVKKKQIASSLWDSSNSRMHMWYWFGTDLSNFLFPGYNVNTIWGLVATCFGLAALAVLYEAMKVSQIHLQQTVIRPISRTTSASSENSSLLSRVTPKNFRSYTRCGNCSRWTLQMLHWSLHTTLGYILMLAVMTYNAYITIALVIGACIGYGIFGPTLIQLNMQYFHRKQAVVECDKNCEDIVANLQRRESAVSIVAEQLVTEANIEIHLQRDA</sequence>
<dbReference type="GO" id="GO:0005886">
    <property type="term" value="C:plasma membrane"/>
    <property type="evidence" value="ECO:0007669"/>
    <property type="project" value="TreeGrafter"/>
</dbReference>
<feature type="transmembrane region" description="Helical" evidence="5">
    <location>
        <begin position="129"/>
        <end position="150"/>
    </location>
</feature>
<feature type="non-terminal residue" evidence="6">
    <location>
        <position position="1"/>
    </location>
</feature>
<dbReference type="GO" id="GO:0005375">
    <property type="term" value="F:copper ion transmembrane transporter activity"/>
    <property type="evidence" value="ECO:0007669"/>
    <property type="project" value="UniProtKB-UniRule"/>
</dbReference>
<comment type="similarity">
    <text evidence="5">Belongs to the copper transporter (Ctr) (TC 1.A.56) family. SLC31A subfamily.</text>
</comment>
<keyword evidence="4 5" id="KW-0472">Membrane</keyword>
<keyword evidence="5" id="KW-0406">Ion transport</keyword>
<reference evidence="6 7" key="1">
    <citation type="submission" date="2016-03" db="EMBL/GenBank/DDBJ databases">
        <title>Trachymyrmex septentrionalis WGS genome.</title>
        <authorList>
            <person name="Nygaard S."/>
            <person name="Hu H."/>
            <person name="Boomsma J."/>
            <person name="Zhang G."/>
        </authorList>
    </citation>
    <scope>NUCLEOTIDE SEQUENCE [LARGE SCALE GENOMIC DNA]</scope>
    <source>
        <strain evidence="6">Tsep2-gDNA-1</strain>
        <tissue evidence="6">Whole body</tissue>
    </source>
</reference>
<evidence type="ECO:0000256" key="3">
    <source>
        <dbReference type="ARBA" id="ARBA00022989"/>
    </source>
</evidence>
<dbReference type="InterPro" id="IPR007274">
    <property type="entry name" value="Cop_transporter"/>
</dbReference>
<accession>A0A195F4D0</accession>
<gene>
    <name evidence="6" type="ORF">ALC56_10416</name>
</gene>
<comment type="subcellular location">
    <subcellularLocation>
        <location evidence="1 5">Membrane</location>
        <topology evidence="1 5">Multi-pass membrane protein</topology>
    </subcellularLocation>
</comment>
<protein>
    <recommendedName>
        <fullName evidence="5">Copper transport protein</fullName>
    </recommendedName>
</protein>
<dbReference type="AlphaFoldDB" id="A0A195F4D0"/>
<evidence type="ECO:0000256" key="5">
    <source>
        <dbReference type="RuleBase" id="RU367022"/>
    </source>
</evidence>
<proteinExistence type="inferred from homology"/>
<keyword evidence="7" id="KW-1185">Reference proteome</keyword>
<keyword evidence="2 5" id="KW-0812">Transmembrane</keyword>
<dbReference type="PANTHER" id="PTHR12483">
    <property type="entry name" value="SOLUTE CARRIER FAMILY 31 COPPER TRANSPORTERS"/>
    <property type="match status" value="1"/>
</dbReference>
<evidence type="ECO:0000313" key="6">
    <source>
        <dbReference type="EMBL" id="KYN35241.1"/>
    </source>
</evidence>
<keyword evidence="3 5" id="KW-1133">Transmembrane helix</keyword>
<evidence type="ECO:0000256" key="2">
    <source>
        <dbReference type="ARBA" id="ARBA00022692"/>
    </source>
</evidence>
<dbReference type="STRING" id="34720.A0A195F4D0"/>
<dbReference type="PANTHER" id="PTHR12483:SF27">
    <property type="entry name" value="COPPER TRANSPORT PROTEIN CTR1"/>
    <property type="match status" value="1"/>
</dbReference>
<feature type="transmembrane region" description="Helical" evidence="5">
    <location>
        <begin position="156"/>
        <end position="177"/>
    </location>
</feature>